<name>D6ZD60_SEGRD</name>
<reference evidence="1 2" key="1">
    <citation type="journal article" date="2010" name="Stand. Genomic Sci.">
        <title>Complete genome sequence of Segniliparus rotundus type strain (CDC 1076).</title>
        <authorList>
            <person name="Sikorski J."/>
            <person name="Lapidus A."/>
            <person name="Copeland A."/>
            <person name="Misra M."/>
            <person name="Glavina Del Rio T."/>
            <person name="Nolan M."/>
            <person name="Lucas S."/>
            <person name="Chen F."/>
            <person name="Tice H."/>
            <person name="Cheng J.F."/>
            <person name="Jando M."/>
            <person name="Schneider S."/>
            <person name="Bruce D."/>
            <person name="Goodwin L."/>
            <person name="Pitluck S."/>
            <person name="Liolios K."/>
            <person name="Mikhailova N."/>
            <person name="Pati A."/>
            <person name="Ivanova N."/>
            <person name="Mavromatis K."/>
            <person name="Chen A."/>
            <person name="Palaniappan K."/>
            <person name="Chertkov O."/>
            <person name="Land M."/>
            <person name="Hauser L."/>
            <person name="Chang Y.J."/>
            <person name="Jeffries C.D."/>
            <person name="Brettin T."/>
            <person name="Detter J.C."/>
            <person name="Han C."/>
            <person name="Rohde M."/>
            <person name="Goker M."/>
            <person name="Bristow J."/>
            <person name="Eisen J.A."/>
            <person name="Markowitz V."/>
            <person name="Hugenholtz P."/>
            <person name="Kyrpides N.C."/>
            <person name="Klenk H.P."/>
        </authorList>
    </citation>
    <scope>NUCLEOTIDE SEQUENCE [LARGE SCALE GENOMIC DNA]</scope>
    <source>
        <strain evidence="2">ATCC BAA-972 / CDC 1076 / CIP 108378 / DSM 44985 / JCM 13578</strain>
    </source>
</reference>
<dbReference type="AlphaFoldDB" id="D6ZD60"/>
<proteinExistence type="predicted"/>
<dbReference type="HOGENOM" id="CLU_949610_0_0_11"/>
<dbReference type="STRING" id="640132.Srot_2815"/>
<evidence type="ECO:0000313" key="2">
    <source>
        <dbReference type="Proteomes" id="UP000002247"/>
    </source>
</evidence>
<dbReference type="OrthoDB" id="9791537at2"/>
<gene>
    <name evidence="1" type="ordered locus">Srot_2815</name>
</gene>
<accession>D6ZD60</accession>
<dbReference type="Proteomes" id="UP000002247">
    <property type="component" value="Chromosome"/>
</dbReference>
<organism evidence="1 2">
    <name type="scientific">Segniliparus rotundus (strain ATCC BAA-972 / CDC 1076 / CIP 108378 / DSM 44985 / JCM 13578)</name>
    <dbReference type="NCBI Taxonomy" id="640132"/>
    <lineage>
        <taxon>Bacteria</taxon>
        <taxon>Bacillati</taxon>
        <taxon>Actinomycetota</taxon>
        <taxon>Actinomycetes</taxon>
        <taxon>Mycobacteriales</taxon>
        <taxon>Segniliparaceae</taxon>
        <taxon>Segniliparus</taxon>
    </lineage>
</organism>
<dbReference type="EMBL" id="CP001958">
    <property type="protein sequence ID" value="ADG99247.1"/>
    <property type="molecule type" value="Genomic_DNA"/>
</dbReference>
<keyword evidence="2" id="KW-1185">Reference proteome</keyword>
<dbReference type="RefSeq" id="WP_013139696.1">
    <property type="nucleotide sequence ID" value="NC_014168.1"/>
</dbReference>
<sequence length="295" mass="33163">MTRRKADIRTLHHGQVVVKRPQQRTEWATWFARAKCKCDLTQQRIADLTGISLYRQVRWAEDGDLPSLEELRLMAEVTGSEYGDLLVLCGYIDEADMGRLAQRACLASIPSNELAAEFYRRAEAGPADALSELPETAQELFEEQEPQIDHRELASVRVRGGELVLCAEHAEGHEPLVLSKFVADDGARTDVWFTQDTAQEVLALFKEGLRVIGNWYDRQASWPAYGSQRIRLGTATAFSRDLMIYVELAPGADPRIISVSSASQSPSSCVEFTHQPLAEYVERLREGVSLLKRWA</sequence>
<evidence type="ECO:0008006" key="3">
    <source>
        <dbReference type="Google" id="ProtNLM"/>
    </source>
</evidence>
<dbReference type="KEGG" id="srt:Srot_2815"/>
<protein>
    <recommendedName>
        <fullName evidence="3">Helix-turn-helix domain protein</fullName>
    </recommendedName>
</protein>
<evidence type="ECO:0000313" key="1">
    <source>
        <dbReference type="EMBL" id="ADG99247.1"/>
    </source>
</evidence>